<accession>X0S8X5</accession>
<evidence type="ECO:0000313" key="1">
    <source>
        <dbReference type="EMBL" id="GAF72387.1"/>
    </source>
</evidence>
<protein>
    <submittedName>
        <fullName evidence="1">Uncharacterized protein</fullName>
    </submittedName>
</protein>
<gene>
    <name evidence="1" type="ORF">S01H1_07910</name>
</gene>
<organism evidence="1">
    <name type="scientific">marine sediment metagenome</name>
    <dbReference type="NCBI Taxonomy" id="412755"/>
    <lineage>
        <taxon>unclassified sequences</taxon>
        <taxon>metagenomes</taxon>
        <taxon>ecological metagenomes</taxon>
    </lineage>
</organism>
<sequence length="67" mass="8133">MNTELKLADKNDMSVIENYKRFFYAIEKSSLCFKLNRSQFVRDKNVIIKKRIQENEERKRENNFVGD</sequence>
<reference evidence="1" key="1">
    <citation type="journal article" date="2014" name="Front. Microbiol.">
        <title>High frequency of phylogenetically diverse reductive dehalogenase-homologous genes in deep subseafloor sedimentary metagenomes.</title>
        <authorList>
            <person name="Kawai M."/>
            <person name="Futagami T."/>
            <person name="Toyoda A."/>
            <person name="Takaki Y."/>
            <person name="Nishi S."/>
            <person name="Hori S."/>
            <person name="Arai W."/>
            <person name="Tsubouchi T."/>
            <person name="Morono Y."/>
            <person name="Uchiyama I."/>
            <person name="Ito T."/>
            <person name="Fujiyama A."/>
            <person name="Inagaki F."/>
            <person name="Takami H."/>
        </authorList>
    </citation>
    <scope>NUCLEOTIDE SEQUENCE</scope>
    <source>
        <strain evidence="1">Expedition CK06-06</strain>
    </source>
</reference>
<comment type="caution">
    <text evidence="1">The sequence shown here is derived from an EMBL/GenBank/DDBJ whole genome shotgun (WGS) entry which is preliminary data.</text>
</comment>
<name>X0S8X5_9ZZZZ</name>
<dbReference type="AlphaFoldDB" id="X0S8X5"/>
<dbReference type="EMBL" id="BARS01004059">
    <property type="protein sequence ID" value="GAF72387.1"/>
    <property type="molecule type" value="Genomic_DNA"/>
</dbReference>
<proteinExistence type="predicted"/>